<feature type="chain" id="PRO_5031287274" evidence="1">
    <location>
        <begin position="16"/>
        <end position="143"/>
    </location>
</feature>
<gene>
    <name evidence="2" type="ORF">EGYM00392_LOCUS7789</name>
</gene>
<feature type="signal peptide" evidence="1">
    <location>
        <begin position="1"/>
        <end position="15"/>
    </location>
</feature>
<evidence type="ECO:0000313" key="2">
    <source>
        <dbReference type="EMBL" id="CAD8996727.1"/>
    </source>
</evidence>
<protein>
    <submittedName>
        <fullName evidence="2">Uncharacterized protein</fullName>
    </submittedName>
</protein>
<dbReference type="AlphaFoldDB" id="A0A7S1I028"/>
<reference evidence="2" key="1">
    <citation type="submission" date="2021-01" db="EMBL/GenBank/DDBJ databases">
        <authorList>
            <person name="Corre E."/>
            <person name="Pelletier E."/>
            <person name="Niang G."/>
            <person name="Scheremetjew M."/>
            <person name="Finn R."/>
            <person name="Kale V."/>
            <person name="Holt S."/>
            <person name="Cochrane G."/>
            <person name="Meng A."/>
            <person name="Brown T."/>
            <person name="Cohen L."/>
        </authorList>
    </citation>
    <scope>NUCLEOTIDE SEQUENCE</scope>
    <source>
        <strain evidence="2">NIES-381</strain>
    </source>
</reference>
<organism evidence="2">
    <name type="scientific">Eutreptiella gymnastica</name>
    <dbReference type="NCBI Taxonomy" id="73025"/>
    <lineage>
        <taxon>Eukaryota</taxon>
        <taxon>Discoba</taxon>
        <taxon>Euglenozoa</taxon>
        <taxon>Euglenida</taxon>
        <taxon>Spirocuta</taxon>
        <taxon>Euglenophyceae</taxon>
        <taxon>Eutreptiales</taxon>
        <taxon>Eutreptiaceae</taxon>
        <taxon>Eutreptiella</taxon>
    </lineage>
</organism>
<proteinExistence type="predicted"/>
<accession>A0A7S1I028</accession>
<sequence>MSFLFFPLLLAFGLSWDTEEFQVPGTPPKLESESAQGLSFPFRISLDCPPARTREYASKQEQRVCVDGLPQCVPCARRGARMCRASAGTIHTEALGQGVAPSSLRRRVHDCASMRPMTFTGDVVPGPDCVVFVHAASLSGWLW</sequence>
<keyword evidence="1" id="KW-0732">Signal</keyword>
<name>A0A7S1I028_9EUGL</name>
<dbReference type="EMBL" id="HBGA01020054">
    <property type="protein sequence ID" value="CAD8996727.1"/>
    <property type="molecule type" value="Transcribed_RNA"/>
</dbReference>
<evidence type="ECO:0000256" key="1">
    <source>
        <dbReference type="SAM" id="SignalP"/>
    </source>
</evidence>